<evidence type="ECO:0000313" key="2">
    <source>
        <dbReference type="Proteomes" id="UP000050794"/>
    </source>
</evidence>
<name>A0A183VBW4_TOXCA</name>
<reference evidence="3" key="1">
    <citation type="submission" date="2016-06" db="UniProtKB">
        <authorList>
            <consortium name="WormBaseParasite"/>
        </authorList>
    </citation>
    <scope>IDENTIFICATION</scope>
</reference>
<dbReference type="AlphaFoldDB" id="A0A183VBW4"/>
<sequence>MSTTTSSSISINPEDVHKTKYLMSAYAPPTVWTYPIFGEPSYGQSRTAAAAEGEIKRDIEDSVTQALAEMNLDSAGLLTHDIKPLGGTVLTKAPPAGLTDPKWYLTRTGTVFFECIQALDGKSNCEPLQLGNTITIVTRYPLSEQQKKKLAELLANQLTNKNLFLPNQVTPD</sequence>
<keyword evidence="2" id="KW-1185">Reference proteome</keyword>
<dbReference type="EMBL" id="UYWY01025284">
    <property type="protein sequence ID" value="VDM49555.1"/>
    <property type="molecule type" value="Genomic_DNA"/>
</dbReference>
<evidence type="ECO:0000313" key="1">
    <source>
        <dbReference type="EMBL" id="VDM49555.1"/>
    </source>
</evidence>
<dbReference type="WBParaSite" id="TCNE_0001823801-mRNA-1">
    <property type="protein sequence ID" value="TCNE_0001823801-mRNA-1"/>
    <property type="gene ID" value="TCNE_0001823801"/>
</dbReference>
<proteinExistence type="predicted"/>
<protein>
    <submittedName>
        <fullName evidence="3">Mog1/PsbP/DUF1795-like photosystem II reaction center PsbP family protein</fullName>
    </submittedName>
</protein>
<organism evidence="2 3">
    <name type="scientific">Toxocara canis</name>
    <name type="common">Canine roundworm</name>
    <dbReference type="NCBI Taxonomy" id="6265"/>
    <lineage>
        <taxon>Eukaryota</taxon>
        <taxon>Metazoa</taxon>
        <taxon>Ecdysozoa</taxon>
        <taxon>Nematoda</taxon>
        <taxon>Chromadorea</taxon>
        <taxon>Rhabditida</taxon>
        <taxon>Spirurina</taxon>
        <taxon>Ascaridomorpha</taxon>
        <taxon>Ascaridoidea</taxon>
        <taxon>Toxocaridae</taxon>
        <taxon>Toxocara</taxon>
    </lineage>
</organism>
<dbReference type="Proteomes" id="UP000050794">
    <property type="component" value="Unassembled WGS sequence"/>
</dbReference>
<accession>A0A183VBW4</accession>
<gene>
    <name evidence="1" type="ORF">TCNE_LOCUS18234</name>
</gene>
<reference evidence="1 2" key="2">
    <citation type="submission" date="2018-11" db="EMBL/GenBank/DDBJ databases">
        <authorList>
            <consortium name="Pathogen Informatics"/>
        </authorList>
    </citation>
    <scope>NUCLEOTIDE SEQUENCE [LARGE SCALE GENOMIC DNA]</scope>
</reference>
<evidence type="ECO:0000313" key="3">
    <source>
        <dbReference type="WBParaSite" id="TCNE_0001823801-mRNA-1"/>
    </source>
</evidence>